<comment type="similarity">
    <text evidence="5">Belongs to the Prp family.</text>
</comment>
<keyword evidence="3" id="KW-0378">Hydrolase</keyword>
<dbReference type="SUPFAM" id="SSF118010">
    <property type="entry name" value="TM1457-like"/>
    <property type="match status" value="1"/>
</dbReference>
<dbReference type="InterPro" id="IPR036764">
    <property type="entry name" value="Peptidase_Prp_sf"/>
</dbReference>
<keyword evidence="1" id="KW-0690">Ribosome biogenesis</keyword>
<dbReference type="Gene3D" id="3.30.70.1490">
    <property type="entry name" value="Cysteine protease Prp"/>
    <property type="match status" value="1"/>
</dbReference>
<evidence type="ECO:0000256" key="5">
    <source>
        <dbReference type="ARBA" id="ARBA00044503"/>
    </source>
</evidence>
<dbReference type="GO" id="GO:0006508">
    <property type="term" value="P:proteolysis"/>
    <property type="evidence" value="ECO:0007669"/>
    <property type="project" value="UniProtKB-KW"/>
</dbReference>
<dbReference type="RefSeq" id="WP_100916329.1">
    <property type="nucleotide sequence ID" value="NZ_CP025057.1"/>
</dbReference>
<dbReference type="Proteomes" id="UP000231823">
    <property type="component" value="Chromosome"/>
</dbReference>
<dbReference type="GO" id="GO:0042254">
    <property type="term" value="P:ribosome biogenesis"/>
    <property type="evidence" value="ECO:0007669"/>
    <property type="project" value="UniProtKB-KW"/>
</dbReference>
<evidence type="ECO:0000313" key="8">
    <source>
        <dbReference type="Proteomes" id="UP000231823"/>
    </source>
</evidence>
<accession>A0A2K8SD02</accession>
<dbReference type="AlphaFoldDB" id="A0A2K8SD02"/>
<dbReference type="GO" id="GO:0008234">
    <property type="term" value="F:cysteine-type peptidase activity"/>
    <property type="evidence" value="ECO:0007669"/>
    <property type="project" value="UniProtKB-KW"/>
</dbReference>
<proteinExistence type="inferred from homology"/>
<dbReference type="Pfam" id="PF04327">
    <property type="entry name" value="Peptidase_Prp"/>
    <property type="match status" value="1"/>
</dbReference>
<sequence length="103" mass="11703">MVKAKIVEKNNIINSFVVKGHANFDKFGQDIVCAGITAIVSGSLNALDIKFKNNVELNVNENEISIKVIKNDDLLNHLLEFMIIQLETIEVQYPKNFKIERMI</sequence>
<keyword evidence="2" id="KW-0645">Protease</keyword>
<reference evidence="7 8" key="1">
    <citation type="submission" date="2017-12" db="EMBL/GenBank/DDBJ databases">
        <title>Complete genome sequence of Spiroplasma floricola 23-6 (ATCC 29989).</title>
        <authorList>
            <person name="Tsai Y.-M."/>
            <person name="Wu P.-S."/>
            <person name="Lo W.-S."/>
            <person name="Kuo C.-H."/>
        </authorList>
    </citation>
    <scope>NUCLEOTIDE SEQUENCE [LARGE SCALE GENOMIC DNA]</scope>
    <source>
        <strain evidence="7 8">23-6</strain>
    </source>
</reference>
<keyword evidence="8" id="KW-1185">Reference proteome</keyword>
<gene>
    <name evidence="7" type="ORF">SFLOR_v1c02840</name>
</gene>
<evidence type="ECO:0000313" key="7">
    <source>
        <dbReference type="EMBL" id="AUB31341.1"/>
    </source>
</evidence>
<evidence type="ECO:0000256" key="1">
    <source>
        <dbReference type="ARBA" id="ARBA00022517"/>
    </source>
</evidence>
<dbReference type="InterPro" id="IPR007422">
    <property type="entry name" value="Peptidase_Prp"/>
</dbReference>
<evidence type="ECO:0000256" key="3">
    <source>
        <dbReference type="ARBA" id="ARBA00022801"/>
    </source>
</evidence>
<dbReference type="OrthoDB" id="48998at2"/>
<evidence type="ECO:0000256" key="4">
    <source>
        <dbReference type="ARBA" id="ARBA00022807"/>
    </source>
</evidence>
<evidence type="ECO:0000256" key="2">
    <source>
        <dbReference type="ARBA" id="ARBA00022670"/>
    </source>
</evidence>
<protein>
    <recommendedName>
        <fullName evidence="6">Ribosomal processing cysteine protease Prp</fullName>
    </recommendedName>
</protein>
<dbReference type="PANTHER" id="PTHR39178:SF1">
    <property type="entry name" value="RIBOSOMAL-PROCESSING CYSTEINE PROTEASE PRP"/>
    <property type="match status" value="1"/>
</dbReference>
<evidence type="ECO:0000256" key="6">
    <source>
        <dbReference type="ARBA" id="ARBA00044538"/>
    </source>
</evidence>
<dbReference type="KEGG" id="sfz:SFLOR_v1c02840"/>
<dbReference type="EMBL" id="CP025057">
    <property type="protein sequence ID" value="AUB31341.1"/>
    <property type="molecule type" value="Genomic_DNA"/>
</dbReference>
<keyword evidence="4" id="KW-0788">Thiol protease</keyword>
<dbReference type="PANTHER" id="PTHR39178">
    <property type="entry name" value="HYPOTHETICAL RIBOSOME-ASSOCIATED PROTEIN"/>
    <property type="match status" value="1"/>
</dbReference>
<name>A0A2K8SD02_9MOLU</name>
<dbReference type="CDD" id="cd16332">
    <property type="entry name" value="Prp-like"/>
    <property type="match status" value="1"/>
</dbReference>
<organism evidence="7 8">
    <name type="scientific">Spiroplasma floricola 23-6</name>
    <dbReference type="NCBI Taxonomy" id="1336749"/>
    <lineage>
        <taxon>Bacteria</taxon>
        <taxon>Bacillati</taxon>
        <taxon>Mycoplasmatota</taxon>
        <taxon>Mollicutes</taxon>
        <taxon>Entomoplasmatales</taxon>
        <taxon>Spiroplasmataceae</taxon>
        <taxon>Spiroplasma</taxon>
    </lineage>
</organism>